<dbReference type="Proteomes" id="UP000002729">
    <property type="component" value="Unassembled WGS sequence"/>
</dbReference>
<dbReference type="OrthoDB" id="195689at2759"/>
<accession>F0Y2U9</accession>
<evidence type="ECO:0000313" key="2">
    <source>
        <dbReference type="EMBL" id="EGB10145.1"/>
    </source>
</evidence>
<dbReference type="PANTHER" id="PTHR39441:SF1">
    <property type="entry name" value="DUF2252 DOMAIN-CONTAINING PROTEIN"/>
    <property type="match status" value="1"/>
</dbReference>
<keyword evidence="3" id="KW-1185">Reference proteome</keyword>
<reference evidence="2 3" key="1">
    <citation type="journal article" date="2011" name="Proc. Natl. Acad. Sci. U.S.A.">
        <title>Niche of harmful alga Aureococcus anophagefferens revealed through ecogenomics.</title>
        <authorList>
            <person name="Gobler C.J."/>
            <person name="Berry D.L."/>
            <person name="Dyhrman S.T."/>
            <person name="Wilhelm S.W."/>
            <person name="Salamov A."/>
            <person name="Lobanov A.V."/>
            <person name="Zhang Y."/>
            <person name="Collier J.L."/>
            <person name="Wurch L.L."/>
            <person name="Kustka A.B."/>
            <person name="Dill B.D."/>
            <person name="Shah M."/>
            <person name="VerBerkmoes N.C."/>
            <person name="Kuo A."/>
            <person name="Terry A."/>
            <person name="Pangilinan J."/>
            <person name="Lindquist E.A."/>
            <person name="Lucas S."/>
            <person name="Paulsen I.T."/>
            <person name="Hattenrath-Lehmann T.K."/>
            <person name="Talmage S.C."/>
            <person name="Walker E.A."/>
            <person name="Koch F."/>
            <person name="Burson A.M."/>
            <person name="Marcoval M.A."/>
            <person name="Tang Y.Z."/>
            <person name="Lecleir G.R."/>
            <person name="Coyne K.J."/>
            <person name="Berg G.M."/>
            <person name="Bertrand E.M."/>
            <person name="Saito M.A."/>
            <person name="Gladyshev V.N."/>
            <person name="Grigoriev I.V."/>
        </authorList>
    </citation>
    <scope>NUCLEOTIDE SEQUENCE [LARGE SCALE GENOMIC DNA]</scope>
    <source>
        <strain evidence="3">CCMP 1984</strain>
    </source>
</reference>
<dbReference type="PANTHER" id="PTHR39441">
    <property type="entry name" value="DUF2252 DOMAIN-CONTAINING PROTEIN"/>
    <property type="match status" value="1"/>
</dbReference>
<keyword evidence="1" id="KW-0732">Signal</keyword>
<dbReference type="AlphaFoldDB" id="F0Y2U9"/>
<feature type="chain" id="PRO_5003262645" evidence="1">
    <location>
        <begin position="26"/>
        <end position="912"/>
    </location>
</feature>
<dbReference type="RefSeq" id="XP_009034971.1">
    <property type="nucleotide sequence ID" value="XM_009036723.1"/>
</dbReference>
<protein>
    <submittedName>
        <fullName evidence="2">Uncharacterized protein</fullName>
    </submittedName>
</protein>
<evidence type="ECO:0000256" key="1">
    <source>
        <dbReference type="SAM" id="SignalP"/>
    </source>
</evidence>
<evidence type="ECO:0000313" key="3">
    <source>
        <dbReference type="Proteomes" id="UP000002729"/>
    </source>
</evidence>
<name>F0Y2U9_AURAN</name>
<dbReference type="GeneID" id="20224030"/>
<dbReference type="EMBL" id="GL833124">
    <property type="protein sequence ID" value="EGB10145.1"/>
    <property type="molecule type" value="Genomic_DNA"/>
</dbReference>
<gene>
    <name evidence="2" type="ORF">AURANDRAFT_62732</name>
</gene>
<sequence length="912" mass="96516">MARRLSSATLVHAALLLAAANGLQAARRGVARSATRADARAAVSMSALKPGGNVLAVGNGPVFLLAAKTAAAAGYPTTIVSARTELFNQLLWAEDEDRDANLRILGVTEDEDVTAFNEAVASADALIVAFDAEQTLTDTLLDVVLPAEGGASRVACLSKHLSGKGMGPFVTASKVAANKEVWCAPPERVEMYRSFEAKLKAKVAAKGGDVTIVRGGTLKGGGPGDPESVQAVAPTLAPRFYAEIVADLVNWQLLFDCETRGVELTPGDSATGCVEFKSSTRLQCERNRTAAGPGLQAVFTATASDARPGDSGRVQVAQALVRSLALDGAAGKEFGVTTKAARDHPSDGEWEAEFAKVAAPRRVVAEASGAPEINPINSDSYSFSPVATAPAGIAAPTPASKVRTYALVGLCFGAFFCLGSLVVASVDAVEERDGTLVLDVAGGWEAPAPHARCAWIEAEARARDAGKTKGELAAQYAVVAEDANAFYRGTAHLFWYDFVVGGWGEYNLEEIGLAEPTLADGSPIGRTATWTWVTGDQHLSNFGAWKNRKGDVVLGVNDFDEAAIYDFRIDVRAAVSIYNHGMSNGLGRAQSEAAVLTFTDTYVETVRSYVGNEDALLFEVTADTSSGLLRDFLEAVEAKDSAGKQLHKFTDVVDGERAFVKSKKTKLEAVDGDLAARVAAAFGRDGYGASLPKVGWRAREWDDAFYEVLDVARRVGSGVGSFGVGRYYVLLRGSPREVDDDDLEEGGAVILDVKYEPAPAVAAVVGEHPGDEAWYASLFPNEAARAVAGQRALTSYADPYAGVAIFDGGAYVVRERSPWKASFDLDEFDTYAEYARYVQAIAATTATSHVRGTVAKAPATFKDVVAAAFRESYARETWGVSVAKVAAAYREQVILDYDCFAAYAANESAWPA</sequence>
<dbReference type="KEGG" id="aaf:AURANDRAFT_62732"/>
<feature type="signal peptide" evidence="1">
    <location>
        <begin position="1"/>
        <end position="25"/>
    </location>
</feature>
<proteinExistence type="predicted"/>
<dbReference type="Pfam" id="PF10009">
    <property type="entry name" value="DUF2252"/>
    <property type="match status" value="1"/>
</dbReference>
<dbReference type="eggNOG" id="ENOG502RCBX">
    <property type="taxonomic scope" value="Eukaryota"/>
</dbReference>
<dbReference type="InParanoid" id="F0Y2U9"/>
<dbReference type="InterPro" id="IPR018721">
    <property type="entry name" value="DUF2252"/>
</dbReference>
<organism evidence="3">
    <name type="scientific">Aureococcus anophagefferens</name>
    <name type="common">Harmful bloom alga</name>
    <dbReference type="NCBI Taxonomy" id="44056"/>
    <lineage>
        <taxon>Eukaryota</taxon>
        <taxon>Sar</taxon>
        <taxon>Stramenopiles</taxon>
        <taxon>Ochrophyta</taxon>
        <taxon>Pelagophyceae</taxon>
        <taxon>Pelagomonadales</taxon>
        <taxon>Pelagomonadaceae</taxon>
        <taxon>Aureococcus</taxon>
    </lineage>
</organism>